<dbReference type="KEGG" id="bka:AH68_05345"/>
<keyword evidence="1" id="KW-0812">Transmembrane</keyword>
<evidence type="ECO:0000256" key="2">
    <source>
        <dbReference type="SAM" id="SignalP"/>
    </source>
</evidence>
<evidence type="ECO:0000256" key="1">
    <source>
        <dbReference type="SAM" id="Phobius"/>
    </source>
</evidence>
<feature type="signal peptide" evidence="2">
    <location>
        <begin position="1"/>
        <end position="30"/>
    </location>
</feature>
<dbReference type="InterPro" id="IPR013783">
    <property type="entry name" value="Ig-like_fold"/>
</dbReference>
<dbReference type="RefSeq" id="WP_039198247.1">
    <property type="nucleotide sequence ID" value="NZ_CP007456.1"/>
</dbReference>
<gene>
    <name evidence="5" type="ORF">AH68_05345</name>
</gene>
<dbReference type="InterPro" id="IPR041033">
    <property type="entry name" value="SpaA_PFL_dom_1"/>
</dbReference>
<evidence type="ECO:0000313" key="6">
    <source>
        <dbReference type="Proteomes" id="UP000030625"/>
    </source>
</evidence>
<dbReference type="InterPro" id="IPR026466">
    <property type="entry name" value="Fim_isopep_form_D2_dom"/>
</dbReference>
<evidence type="ECO:0000259" key="4">
    <source>
        <dbReference type="Pfam" id="PF17802"/>
    </source>
</evidence>
<dbReference type="GO" id="GO:0005975">
    <property type="term" value="P:carbohydrate metabolic process"/>
    <property type="evidence" value="ECO:0007669"/>
    <property type="project" value="UniProtKB-ARBA"/>
</dbReference>
<reference evidence="5 6" key="1">
    <citation type="journal article" date="2015" name="Genome Announc.">
        <title>Complete and Assembled Genome Sequence of Bifidobacterium kashiwanohense PV20-2, Isolated from the Feces of an Anemic Kenyan Infant.</title>
        <authorList>
            <person name="Vazquez-Gutierrez P."/>
            <person name="Lacroix C."/>
            <person name="Chassard C."/>
            <person name="Klumpp J."/>
            <person name="Jans C."/>
            <person name="Stevens M.J."/>
        </authorList>
    </citation>
    <scope>NUCLEOTIDE SEQUENCE [LARGE SCALE GENOMIC DNA]</scope>
    <source>
        <strain evidence="5 6">PV20-2</strain>
    </source>
</reference>
<dbReference type="Gene3D" id="2.60.40.740">
    <property type="match status" value="1"/>
</dbReference>
<organism evidence="5 6">
    <name type="scientific">Bifidobacterium catenulatum PV20-2</name>
    <dbReference type="NCBI Taxonomy" id="1447716"/>
    <lineage>
        <taxon>Bacteria</taxon>
        <taxon>Bacillati</taxon>
        <taxon>Actinomycetota</taxon>
        <taxon>Actinomycetes</taxon>
        <taxon>Bifidobacteriales</taxon>
        <taxon>Bifidobacteriaceae</taxon>
        <taxon>Bifidobacterium</taxon>
    </lineage>
</organism>
<feature type="domain" description="Gram-positive pilin backbone subunit 2 Cna-B-like" evidence="3">
    <location>
        <begin position="254"/>
        <end position="373"/>
    </location>
</feature>
<keyword evidence="2" id="KW-0732">Signal</keyword>
<dbReference type="STRING" id="1447716.AH68_05345"/>
<dbReference type="AlphaFoldDB" id="A0A0A7I2R4"/>
<protein>
    <submittedName>
        <fullName evidence="5">Cell surface protein</fullName>
    </submittedName>
</protein>
<dbReference type="Pfam" id="PF17802">
    <property type="entry name" value="SpaA"/>
    <property type="match status" value="1"/>
</dbReference>
<proteinExistence type="predicted"/>
<dbReference type="NCBIfam" id="TIGR04226">
    <property type="entry name" value="RrgB_K2N_iso_D2"/>
    <property type="match status" value="1"/>
</dbReference>
<dbReference type="EMBL" id="CP007456">
    <property type="protein sequence ID" value="AIZ14558.1"/>
    <property type="molecule type" value="Genomic_DNA"/>
</dbReference>
<keyword evidence="1" id="KW-0472">Membrane</keyword>
<dbReference type="InterPro" id="IPR032334">
    <property type="entry name" value="GramPos_pilinBB"/>
</dbReference>
<accession>A0A0A7I2R4</accession>
<dbReference type="Pfam" id="PF16569">
    <property type="entry name" value="GramPos_pilinBB"/>
    <property type="match status" value="1"/>
</dbReference>
<evidence type="ECO:0000259" key="3">
    <source>
        <dbReference type="Pfam" id="PF16569"/>
    </source>
</evidence>
<dbReference type="OrthoDB" id="3238690at2"/>
<sequence>MTQRIIRRRCAAFLAIGAMLALAMPSTAQAAPQLADLDVKQSMSVKASSGESLEGKDLRAIQLATYTAASVDGNTIVGYDLTTNTALASDITAAAKTAGATDANLTVNGKNDPMVWVVKNLTDSRSDPWSGKLRNFCNSLAKQTNFAKQEGTAVSTLSQDKTTMSTGNVLVPGIYAIVDRTPATTTPSSGTAVKTTASIMMMNGTAVNGISQLRTANGTTLTLGQVIYKVSSVETPDKKVNVGSTWKDSASEAIGKNLTYRVTQKIPNWTGYDHYYLALNDKLGAGLDYGSLTSITVGGKTLASTFYKENVNGKTVSWLFGVNGDILASDASKAALPVGATITVTYTARLNGNAVIGSPCNVNSIDLEYSHNPNAWQDHNNQPGNEVKVCTGEIALRKVDAKNQKLTGAKFTIAQGTNDKTPLKLVSLGDGSYRLATNGDTTTTTTFEAGETKIQGLKGTYTITETQAPQDYSSLMLPSAVVTVNVDDATMTWSIDVKSDPNNLIKKDDSHTVAVTNIRTITEIPLTGAAGLTMLFSIAALLFIGGIVMLRMCKSADDR</sequence>
<feature type="chain" id="PRO_5002029420" evidence="2">
    <location>
        <begin position="31"/>
        <end position="559"/>
    </location>
</feature>
<dbReference type="HOGENOM" id="CLU_028873_2_0_11"/>
<keyword evidence="1" id="KW-1133">Transmembrane helix</keyword>
<name>A0A0A7I2R4_9BIFI</name>
<dbReference type="Proteomes" id="UP000030625">
    <property type="component" value="Chromosome"/>
</dbReference>
<dbReference type="Gene3D" id="2.60.40.10">
    <property type="entry name" value="Immunoglobulins"/>
    <property type="match status" value="1"/>
</dbReference>
<evidence type="ECO:0000313" key="5">
    <source>
        <dbReference type="EMBL" id="AIZ14558.1"/>
    </source>
</evidence>
<feature type="domain" description="SpaA-like prealbumin fold" evidence="4">
    <location>
        <begin position="392"/>
        <end position="497"/>
    </location>
</feature>
<feature type="transmembrane region" description="Helical" evidence="1">
    <location>
        <begin position="526"/>
        <end position="550"/>
    </location>
</feature>